<feature type="transmembrane region" description="Helical" evidence="2">
    <location>
        <begin position="330"/>
        <end position="349"/>
    </location>
</feature>
<dbReference type="Proteomes" id="UP000594262">
    <property type="component" value="Unplaced"/>
</dbReference>
<feature type="transmembrane region" description="Helical" evidence="2">
    <location>
        <begin position="176"/>
        <end position="197"/>
    </location>
</feature>
<dbReference type="GeneID" id="136800499"/>
<protein>
    <submittedName>
        <fullName evidence="3">Uncharacterized protein</fullName>
    </submittedName>
</protein>
<accession>A0A7M6DMT1</accession>
<organism evidence="3 4">
    <name type="scientific">Clytia hemisphaerica</name>
    <dbReference type="NCBI Taxonomy" id="252671"/>
    <lineage>
        <taxon>Eukaryota</taxon>
        <taxon>Metazoa</taxon>
        <taxon>Cnidaria</taxon>
        <taxon>Hydrozoa</taxon>
        <taxon>Hydroidolina</taxon>
        <taxon>Leptothecata</taxon>
        <taxon>Obeliida</taxon>
        <taxon>Clytiidae</taxon>
        <taxon>Clytia</taxon>
    </lineage>
</organism>
<dbReference type="OrthoDB" id="10574576at2759"/>
<evidence type="ECO:0000256" key="2">
    <source>
        <dbReference type="SAM" id="Phobius"/>
    </source>
</evidence>
<feature type="transmembrane region" description="Helical" evidence="2">
    <location>
        <begin position="369"/>
        <end position="386"/>
    </location>
</feature>
<feature type="transmembrane region" description="Helical" evidence="2">
    <location>
        <begin position="532"/>
        <end position="553"/>
    </location>
</feature>
<keyword evidence="2" id="KW-1133">Transmembrane helix</keyword>
<name>A0A7M6DMT1_9CNID</name>
<feature type="transmembrane region" description="Helical" evidence="2">
    <location>
        <begin position="260"/>
        <end position="283"/>
    </location>
</feature>
<dbReference type="RefSeq" id="XP_066913256.1">
    <property type="nucleotide sequence ID" value="XM_067057155.1"/>
</dbReference>
<keyword evidence="2" id="KW-0472">Membrane</keyword>
<sequence length="620" mass="71605">MATKVDPEEAIVPINSEIHRNNYHHTVQNDNCSNQTNNGKVAEGLSNKGFSLNAETEKQGSLQDESLKDGCNSNDADYDNCDNQLQGDIIFCPTNAELDKHNLVDKSDVPNHKPSEQNTIKNNSKTTQQKERKSSNDVITDQVDEKKPLLQPPTCSENTGERLPTCRLIITSMKHVLWIGLSALPTIIIVCMAGFGYSHLKWTRKILNNGTTTDDGGINYYFNRWTVFWFDDVMRTFLITLLNVIVACVLYNLSMRKTLYLIVSVALPITLTGSFCFYCMLQWYTSDPYAVWFYYIDIVIFMMAFFLVVPLAQLLAAKQVGAKLLEATKLYILPMFLMALGIAFVDIYFSKSYRVEEDGSLLKYSQRLIVYPVLMDSFLSLGEFFVRRLEGTTVRGEAHSLYLIQVRFGILGRYMNLTAGNLTMLTITCSLVMLKDVVLHRMGRIQCWMFYKIRRFFKREQSSTEEFRAWYFEERFCNFRACVLNNDLLHEFTATIVTPILLVFFRPHRLLFRFDDDLFINTKSGLFEPGLFYAQFFIQIGFLFITYVFIVFIEGRFNGVHLRYAFAQRNLLQEISQIVIYLWGMLQILSAVRVIPNYFQCDTSNICSCHFNINKTEYGC</sequence>
<dbReference type="EnsemblMetazoa" id="CLYHEMT016791.1">
    <property type="protein sequence ID" value="CLYHEMP016791.1"/>
    <property type="gene ID" value="CLYHEMG016791"/>
</dbReference>
<evidence type="ECO:0000313" key="3">
    <source>
        <dbReference type="EnsemblMetazoa" id="CLYHEMP016791.1"/>
    </source>
</evidence>
<feature type="region of interest" description="Disordered" evidence="1">
    <location>
        <begin position="104"/>
        <end position="158"/>
    </location>
</feature>
<proteinExistence type="predicted"/>
<keyword evidence="2" id="KW-0812">Transmembrane</keyword>
<feature type="transmembrane region" description="Helical" evidence="2">
    <location>
        <begin position="233"/>
        <end position="253"/>
    </location>
</feature>
<feature type="compositionally biased region" description="Polar residues" evidence="1">
    <location>
        <begin position="116"/>
        <end position="127"/>
    </location>
</feature>
<reference evidence="3" key="1">
    <citation type="submission" date="2021-01" db="UniProtKB">
        <authorList>
            <consortium name="EnsemblMetazoa"/>
        </authorList>
    </citation>
    <scope>IDENTIFICATION</scope>
</reference>
<feature type="transmembrane region" description="Helical" evidence="2">
    <location>
        <begin position="289"/>
        <end position="309"/>
    </location>
</feature>
<keyword evidence="4" id="KW-1185">Reference proteome</keyword>
<dbReference type="AlphaFoldDB" id="A0A7M6DMT1"/>
<feature type="compositionally biased region" description="Basic and acidic residues" evidence="1">
    <location>
        <begin position="104"/>
        <end position="115"/>
    </location>
</feature>
<evidence type="ECO:0000313" key="4">
    <source>
        <dbReference type="Proteomes" id="UP000594262"/>
    </source>
</evidence>
<evidence type="ECO:0000256" key="1">
    <source>
        <dbReference type="SAM" id="MobiDB-lite"/>
    </source>
</evidence>